<comment type="function">
    <text evidence="1">Site-specific tyrosine recombinase, which acts by catalyzing the cutting and rejoining of the recombining DNA molecules.</text>
</comment>
<dbReference type="PANTHER" id="PTHR30349">
    <property type="entry name" value="PHAGE INTEGRASE-RELATED"/>
    <property type="match status" value="1"/>
</dbReference>
<sequence length="307" mass="36018">MLLNNILEEFILELQIQNYSQRTIKSYKNNNLLMFTFIDKEFNLKEIEKVKPVHIKACIKFLQSKGNKTIYINSVIKCFRAFFKYVIQEDVIKIDPMLNIDWLREKKTLINAFTDDEVERMMKVYVGSEYLVIRNKLIMAFLFDTGIRCLELCSINDGDVKENNLLIKNGKGNKQRIVAISPYVKKLILRYVKCRDSRFKDRVINSDTPFFLSYRFKALTVEGLERVIKVCGQNANIRKDLRCSPHTCRHFFAQAQLRNGLDVYSLSRLMGHENISITKRYLQSINDGDIVEMSVRTSPLMNINLRK</sequence>
<dbReference type="OrthoDB" id="9801717at2"/>
<dbReference type="AlphaFoldDB" id="A0A1S8T9K7"/>
<dbReference type="GO" id="GO:0015074">
    <property type="term" value="P:DNA integration"/>
    <property type="evidence" value="ECO:0007669"/>
    <property type="project" value="UniProtKB-KW"/>
</dbReference>
<comment type="caution">
    <text evidence="14">The sequence shown here is derived from an EMBL/GenBank/DDBJ whole genome shotgun (WGS) entry which is preliminary data.</text>
</comment>
<keyword evidence="9" id="KW-0233">DNA recombination</keyword>
<comment type="subcellular location">
    <subcellularLocation>
        <location evidence="2">Cytoplasm</location>
    </subcellularLocation>
</comment>
<reference evidence="14 15" key="1">
    <citation type="submission" date="2016-05" db="EMBL/GenBank/DDBJ databases">
        <title>Microbial solvent formation.</title>
        <authorList>
            <person name="Poehlein A."/>
            <person name="Montoya Solano J.D."/>
            <person name="Flitsch S."/>
            <person name="Krabben P."/>
            <person name="Duerre P."/>
            <person name="Daniel R."/>
        </authorList>
    </citation>
    <scope>NUCLEOTIDE SEQUENCE [LARGE SCALE GENOMIC DNA]</scope>
    <source>
        <strain evidence="14 15">DSM 2619</strain>
    </source>
</reference>
<feature type="domain" description="Tyr recombinase" evidence="12">
    <location>
        <begin position="108"/>
        <end position="294"/>
    </location>
</feature>
<dbReference type="RefSeq" id="WP_077848874.1">
    <property type="nucleotide sequence ID" value="NZ_LZZM01000199.1"/>
</dbReference>
<evidence type="ECO:0000256" key="5">
    <source>
        <dbReference type="ARBA" id="ARBA00022618"/>
    </source>
</evidence>
<dbReference type="GO" id="GO:0003677">
    <property type="term" value="F:DNA binding"/>
    <property type="evidence" value="ECO:0007669"/>
    <property type="project" value="UniProtKB-UniRule"/>
</dbReference>
<evidence type="ECO:0000256" key="3">
    <source>
        <dbReference type="ARBA" id="ARBA00008857"/>
    </source>
</evidence>
<evidence type="ECO:0000313" key="15">
    <source>
        <dbReference type="Proteomes" id="UP000190890"/>
    </source>
</evidence>
<dbReference type="InterPro" id="IPR050090">
    <property type="entry name" value="Tyrosine_recombinase_XerCD"/>
</dbReference>
<dbReference type="InterPro" id="IPR044068">
    <property type="entry name" value="CB"/>
</dbReference>
<dbReference type="GO" id="GO:0007059">
    <property type="term" value="P:chromosome segregation"/>
    <property type="evidence" value="ECO:0007669"/>
    <property type="project" value="UniProtKB-KW"/>
</dbReference>
<evidence type="ECO:0000256" key="8">
    <source>
        <dbReference type="ARBA" id="ARBA00023125"/>
    </source>
</evidence>
<name>A0A1S8T9K7_9CLOT</name>
<evidence type="ECO:0000256" key="1">
    <source>
        <dbReference type="ARBA" id="ARBA00003283"/>
    </source>
</evidence>
<keyword evidence="6" id="KW-0159">Chromosome partition</keyword>
<evidence type="ECO:0000259" key="13">
    <source>
        <dbReference type="PROSITE" id="PS51900"/>
    </source>
</evidence>
<organism evidence="14 15">
    <name type="scientific">Clostridium puniceum</name>
    <dbReference type="NCBI Taxonomy" id="29367"/>
    <lineage>
        <taxon>Bacteria</taxon>
        <taxon>Bacillati</taxon>
        <taxon>Bacillota</taxon>
        <taxon>Clostridia</taxon>
        <taxon>Eubacteriales</taxon>
        <taxon>Clostridiaceae</taxon>
        <taxon>Clostridium</taxon>
    </lineage>
</organism>
<dbReference type="GO" id="GO:0006310">
    <property type="term" value="P:DNA recombination"/>
    <property type="evidence" value="ECO:0007669"/>
    <property type="project" value="UniProtKB-KW"/>
</dbReference>
<evidence type="ECO:0000256" key="11">
    <source>
        <dbReference type="PROSITE-ProRule" id="PRU01248"/>
    </source>
</evidence>
<dbReference type="InterPro" id="IPR002104">
    <property type="entry name" value="Integrase_catalytic"/>
</dbReference>
<evidence type="ECO:0000256" key="6">
    <source>
        <dbReference type="ARBA" id="ARBA00022829"/>
    </source>
</evidence>
<feature type="domain" description="Core-binding (CB)" evidence="13">
    <location>
        <begin position="1"/>
        <end position="87"/>
    </location>
</feature>
<dbReference type="Pfam" id="PF00589">
    <property type="entry name" value="Phage_integrase"/>
    <property type="match status" value="1"/>
</dbReference>
<keyword evidence="10" id="KW-0131">Cell cycle</keyword>
<dbReference type="Gene3D" id="1.10.443.10">
    <property type="entry name" value="Intergrase catalytic core"/>
    <property type="match status" value="1"/>
</dbReference>
<dbReference type="InterPro" id="IPR004107">
    <property type="entry name" value="Integrase_SAM-like_N"/>
</dbReference>
<dbReference type="STRING" id="29367.CLPUN_38890"/>
<dbReference type="InterPro" id="IPR010998">
    <property type="entry name" value="Integrase_recombinase_N"/>
</dbReference>
<dbReference type="GO" id="GO:0051301">
    <property type="term" value="P:cell division"/>
    <property type="evidence" value="ECO:0007669"/>
    <property type="project" value="UniProtKB-KW"/>
</dbReference>
<dbReference type="Gene3D" id="1.10.150.130">
    <property type="match status" value="1"/>
</dbReference>
<keyword evidence="4" id="KW-0963">Cytoplasm</keyword>
<dbReference type="PANTHER" id="PTHR30349:SF77">
    <property type="entry name" value="TYROSINE RECOMBINASE XERC"/>
    <property type="match status" value="1"/>
</dbReference>
<dbReference type="InterPro" id="IPR011010">
    <property type="entry name" value="DNA_brk_join_enz"/>
</dbReference>
<gene>
    <name evidence="14" type="primary">xerD_12</name>
    <name evidence="14" type="ORF">CLPUN_38890</name>
</gene>
<evidence type="ECO:0000256" key="9">
    <source>
        <dbReference type="ARBA" id="ARBA00023172"/>
    </source>
</evidence>
<proteinExistence type="inferred from homology"/>
<dbReference type="Pfam" id="PF02899">
    <property type="entry name" value="Phage_int_SAM_1"/>
    <property type="match status" value="1"/>
</dbReference>
<dbReference type="InterPro" id="IPR013762">
    <property type="entry name" value="Integrase-like_cat_sf"/>
</dbReference>
<dbReference type="PROSITE" id="PS51898">
    <property type="entry name" value="TYR_RECOMBINASE"/>
    <property type="match status" value="1"/>
</dbReference>
<evidence type="ECO:0000313" key="14">
    <source>
        <dbReference type="EMBL" id="OOM74436.1"/>
    </source>
</evidence>
<protein>
    <submittedName>
        <fullName evidence="14">Tyrosine recombinase XerD</fullName>
    </submittedName>
</protein>
<dbReference type="GO" id="GO:0005737">
    <property type="term" value="C:cytoplasm"/>
    <property type="evidence" value="ECO:0007669"/>
    <property type="project" value="UniProtKB-SubCell"/>
</dbReference>
<evidence type="ECO:0000256" key="10">
    <source>
        <dbReference type="ARBA" id="ARBA00023306"/>
    </source>
</evidence>
<accession>A0A1S8T9K7</accession>
<evidence type="ECO:0000256" key="2">
    <source>
        <dbReference type="ARBA" id="ARBA00004496"/>
    </source>
</evidence>
<evidence type="ECO:0000256" key="4">
    <source>
        <dbReference type="ARBA" id="ARBA00022490"/>
    </source>
</evidence>
<dbReference type="Proteomes" id="UP000190890">
    <property type="component" value="Unassembled WGS sequence"/>
</dbReference>
<evidence type="ECO:0000256" key="7">
    <source>
        <dbReference type="ARBA" id="ARBA00022908"/>
    </source>
</evidence>
<keyword evidence="15" id="KW-1185">Reference proteome</keyword>
<dbReference type="PROSITE" id="PS51900">
    <property type="entry name" value="CB"/>
    <property type="match status" value="1"/>
</dbReference>
<dbReference type="SUPFAM" id="SSF56349">
    <property type="entry name" value="DNA breaking-rejoining enzymes"/>
    <property type="match status" value="1"/>
</dbReference>
<keyword evidence="7" id="KW-0229">DNA integration</keyword>
<keyword evidence="5" id="KW-0132">Cell division</keyword>
<comment type="similarity">
    <text evidence="3">Belongs to the 'phage' integrase family.</text>
</comment>
<keyword evidence="8 11" id="KW-0238">DNA-binding</keyword>
<evidence type="ECO:0000259" key="12">
    <source>
        <dbReference type="PROSITE" id="PS51898"/>
    </source>
</evidence>
<dbReference type="EMBL" id="LZZM01000199">
    <property type="protein sequence ID" value="OOM74436.1"/>
    <property type="molecule type" value="Genomic_DNA"/>
</dbReference>